<dbReference type="GeneID" id="36554508"/>
<dbReference type="AlphaFoldDB" id="A0A2I2G3X9"/>
<dbReference type="OrthoDB" id="4851849at2759"/>
<keyword evidence="3" id="KW-1185">Reference proteome</keyword>
<dbReference type="Proteomes" id="UP000234275">
    <property type="component" value="Unassembled WGS sequence"/>
</dbReference>
<dbReference type="Pfam" id="PF14441">
    <property type="entry name" value="OTT_1508_deam"/>
    <property type="match status" value="1"/>
</dbReference>
<reference evidence="2 3" key="1">
    <citation type="submission" date="2016-12" db="EMBL/GenBank/DDBJ databases">
        <title>The genomes of Aspergillus section Nigri reveals drivers in fungal speciation.</title>
        <authorList>
            <consortium name="DOE Joint Genome Institute"/>
            <person name="Vesth T.C."/>
            <person name="Nybo J."/>
            <person name="Theobald S."/>
            <person name="Brandl J."/>
            <person name="Frisvad J.C."/>
            <person name="Nielsen K.F."/>
            <person name="Lyhne E.K."/>
            <person name="Kogle M.E."/>
            <person name="Kuo A."/>
            <person name="Riley R."/>
            <person name="Clum A."/>
            <person name="Nolan M."/>
            <person name="Lipzen A."/>
            <person name="Salamov A."/>
            <person name="Henrissat B."/>
            <person name="Wiebenga A."/>
            <person name="De Vries R.P."/>
            <person name="Grigoriev I.V."/>
            <person name="Mortensen U.H."/>
            <person name="Andersen M.R."/>
            <person name="Baker S.E."/>
        </authorList>
    </citation>
    <scope>NUCLEOTIDE SEQUENCE [LARGE SCALE GENOMIC DNA]</scope>
    <source>
        <strain evidence="2 3">IBT 23096</strain>
    </source>
</reference>
<name>A0A2I2G3X9_9EURO</name>
<evidence type="ECO:0000256" key="1">
    <source>
        <dbReference type="SAM" id="MobiDB-lite"/>
    </source>
</evidence>
<proteinExistence type="predicted"/>
<protein>
    <submittedName>
        <fullName evidence="2">Uncharacterized protein</fullName>
    </submittedName>
</protein>
<dbReference type="VEuPathDB" id="FungiDB:P170DRAFT_409773"/>
<dbReference type="EMBL" id="MSFO01000005">
    <property type="protein sequence ID" value="PLB47584.1"/>
    <property type="molecule type" value="Genomic_DNA"/>
</dbReference>
<dbReference type="InterPro" id="IPR027796">
    <property type="entry name" value="OTT_1508_deam-like"/>
</dbReference>
<sequence length="607" mass="68442">MSLVPGLPIKCAENIAITSLFHNIPLPPSSNFLDRLSEDQYSFSFDQERRVAGTLAFLAHIRGNADYIPAVCIEEDPAKGSLNVILAINKTKFSDGDDVLRCAQQGFDEVFTLLARVSTDNAIIIKNRIFYVIVSMCSPRILSRLRLAPSGRQKMKRSFKDTLQELTIALTQVNQRKLADRNLSEVVNLLIDRVKEARKQVGSWFRHQVTERLLELVESIYRIKQIKLLQSIIGMIPNIYMSPTARQSFLNIVNKTSRYWEAARFLYRTAKKVPLARKMRTVPVHLPKEAFKIPSTNTYTPDLVKKVTEASPKGRQQKLLKEICRNLGLSEQEAKDKFSRQVKNTLTKAKIHAEVQIIAYCESRSQLVLPRVICSSKDACFLCNLFIKVYGKTNTPRSHGRLYPGWRLPCLPQIEEVERRFCQSLQKNFLDTCTSVLSGKRQMLHPEPIESTLFTLPASDSTLLAITSLGGSDLKDVGLTPHETTSFRPEQDRAPDSGTSKVSNHDCQVVESVDKSSSGVFGNISPSEMSKLYSAGPLEIIIEGLAGSRSVSYHIEWLGEEETSKTREVGFLVDIEDIDEITLDGYNPLYVTIRGAILRLSWTSERR</sequence>
<evidence type="ECO:0000313" key="2">
    <source>
        <dbReference type="EMBL" id="PLB47584.1"/>
    </source>
</evidence>
<gene>
    <name evidence="2" type="ORF">P170DRAFT_409773</name>
</gene>
<dbReference type="RefSeq" id="XP_024702886.1">
    <property type="nucleotide sequence ID" value="XM_024846809.1"/>
</dbReference>
<organism evidence="2 3">
    <name type="scientific">Aspergillus steynii IBT 23096</name>
    <dbReference type="NCBI Taxonomy" id="1392250"/>
    <lineage>
        <taxon>Eukaryota</taxon>
        <taxon>Fungi</taxon>
        <taxon>Dikarya</taxon>
        <taxon>Ascomycota</taxon>
        <taxon>Pezizomycotina</taxon>
        <taxon>Eurotiomycetes</taxon>
        <taxon>Eurotiomycetidae</taxon>
        <taxon>Eurotiales</taxon>
        <taxon>Aspergillaceae</taxon>
        <taxon>Aspergillus</taxon>
        <taxon>Aspergillus subgen. Circumdati</taxon>
    </lineage>
</organism>
<accession>A0A2I2G3X9</accession>
<feature type="region of interest" description="Disordered" evidence="1">
    <location>
        <begin position="477"/>
        <end position="504"/>
    </location>
</feature>
<comment type="caution">
    <text evidence="2">The sequence shown here is derived from an EMBL/GenBank/DDBJ whole genome shotgun (WGS) entry which is preliminary data.</text>
</comment>
<evidence type="ECO:0000313" key="3">
    <source>
        <dbReference type="Proteomes" id="UP000234275"/>
    </source>
</evidence>